<reference evidence="1" key="1">
    <citation type="submission" date="2023-04" db="EMBL/GenBank/DDBJ databases">
        <title>A chromosome-level genome assembly of the parasitoid wasp Eretmocerus hayati.</title>
        <authorList>
            <person name="Zhong Y."/>
            <person name="Liu S."/>
            <person name="Liu Y."/>
        </authorList>
    </citation>
    <scope>NUCLEOTIDE SEQUENCE</scope>
    <source>
        <strain evidence="1">ZJU_SS_LIU_2023</strain>
    </source>
</reference>
<evidence type="ECO:0000313" key="2">
    <source>
        <dbReference type="Proteomes" id="UP001239111"/>
    </source>
</evidence>
<name>A0ACC2PKV2_9HYME</name>
<dbReference type="Proteomes" id="UP001239111">
    <property type="component" value="Chromosome 1"/>
</dbReference>
<organism evidence="1 2">
    <name type="scientific">Eretmocerus hayati</name>
    <dbReference type="NCBI Taxonomy" id="131215"/>
    <lineage>
        <taxon>Eukaryota</taxon>
        <taxon>Metazoa</taxon>
        <taxon>Ecdysozoa</taxon>
        <taxon>Arthropoda</taxon>
        <taxon>Hexapoda</taxon>
        <taxon>Insecta</taxon>
        <taxon>Pterygota</taxon>
        <taxon>Neoptera</taxon>
        <taxon>Endopterygota</taxon>
        <taxon>Hymenoptera</taxon>
        <taxon>Apocrita</taxon>
        <taxon>Proctotrupomorpha</taxon>
        <taxon>Chalcidoidea</taxon>
        <taxon>Aphelinidae</taxon>
        <taxon>Aphelininae</taxon>
        <taxon>Eretmocerus</taxon>
    </lineage>
</organism>
<gene>
    <name evidence="1" type="ORF">QAD02_019784</name>
</gene>
<proteinExistence type="predicted"/>
<dbReference type="EMBL" id="CM056741">
    <property type="protein sequence ID" value="KAJ8683992.1"/>
    <property type="molecule type" value="Genomic_DNA"/>
</dbReference>
<evidence type="ECO:0000313" key="1">
    <source>
        <dbReference type="EMBL" id="KAJ8683992.1"/>
    </source>
</evidence>
<sequence length="111" mass="12644">MRQLREVNEAQLQQIADQAQEIAVLRARMEVTQAQMRHMFEMWRDSTSVDQMTTPDGHVDASSMNPLEQITPMQNADPSHRAKLNCLVPHFGSAGQEHKRILYKCSPKPSS</sequence>
<keyword evidence="2" id="KW-1185">Reference proteome</keyword>
<protein>
    <submittedName>
        <fullName evidence="1">Uncharacterized protein</fullName>
    </submittedName>
</protein>
<comment type="caution">
    <text evidence="1">The sequence shown here is derived from an EMBL/GenBank/DDBJ whole genome shotgun (WGS) entry which is preliminary data.</text>
</comment>
<accession>A0ACC2PKV2</accession>